<comment type="caution">
    <text evidence="1">The sequence shown here is derived from an EMBL/GenBank/DDBJ whole genome shotgun (WGS) entry which is preliminary data.</text>
</comment>
<sequence>MEKRFLYFLLGFIFSELARYHTGVDLYLTERYQYGEYEGFGKWYLIDADYRFWN</sequence>
<evidence type="ECO:0000313" key="2">
    <source>
        <dbReference type="Proteomes" id="UP000568273"/>
    </source>
</evidence>
<proteinExistence type="predicted"/>
<protein>
    <submittedName>
        <fullName evidence="1">Uncharacterized protein</fullName>
    </submittedName>
</protein>
<keyword evidence="2" id="KW-1185">Reference proteome</keyword>
<name>A0A848RIY0_9FIRM</name>
<dbReference type="AlphaFoldDB" id="A0A848RIY0"/>
<gene>
    <name evidence="1" type="ORF">HKO22_05290</name>
</gene>
<reference evidence="1" key="1">
    <citation type="submission" date="2020-04" db="EMBL/GenBank/DDBJ databases">
        <title>Peptoniphilus sp. nov. isolated from swine feces.</title>
        <authorList>
            <person name="Ryu S.W."/>
        </authorList>
    </citation>
    <scope>NUCLEOTIDE SEQUENCE [LARGE SCALE GENOMIC DNA]</scope>
    <source>
        <strain evidence="1">AGMB00490</strain>
    </source>
</reference>
<organism evidence="1 2">
    <name type="scientific">Peptoniphilus faecalis</name>
    <dbReference type="NCBI Taxonomy" id="2731255"/>
    <lineage>
        <taxon>Bacteria</taxon>
        <taxon>Bacillati</taxon>
        <taxon>Bacillota</taxon>
        <taxon>Tissierellia</taxon>
        <taxon>Tissierellales</taxon>
        <taxon>Peptoniphilaceae</taxon>
        <taxon>Peptoniphilus</taxon>
    </lineage>
</organism>
<dbReference type="EMBL" id="JABDSR010000006">
    <property type="protein sequence ID" value="NMW85156.1"/>
    <property type="molecule type" value="Genomic_DNA"/>
</dbReference>
<accession>A0A848RIY0</accession>
<evidence type="ECO:0000313" key="1">
    <source>
        <dbReference type="EMBL" id="NMW85156.1"/>
    </source>
</evidence>
<dbReference type="RefSeq" id="WP_169969056.1">
    <property type="nucleotide sequence ID" value="NZ_JABDSR010000006.1"/>
</dbReference>
<dbReference type="Proteomes" id="UP000568273">
    <property type="component" value="Unassembled WGS sequence"/>
</dbReference>